<dbReference type="AlphaFoldDB" id="A0AB39UYY4"/>
<dbReference type="Gene3D" id="3.40.50.300">
    <property type="entry name" value="P-loop containing nucleotide triphosphate hydrolases"/>
    <property type="match status" value="1"/>
</dbReference>
<organism evidence="5">
    <name type="scientific">Thermohahella caldifontis</name>
    <dbReference type="NCBI Taxonomy" id="3142973"/>
    <lineage>
        <taxon>Bacteria</taxon>
        <taxon>Pseudomonadati</taxon>
        <taxon>Pseudomonadota</taxon>
        <taxon>Gammaproteobacteria</taxon>
        <taxon>Oceanospirillales</taxon>
        <taxon>Hahellaceae</taxon>
        <taxon>Thermohahella</taxon>
    </lineage>
</organism>
<comment type="catalytic activity">
    <reaction evidence="2">
        <text>Hydrolysis of proteins in presence of ATP.</text>
        <dbReference type="EC" id="3.4.21.53"/>
    </reaction>
</comment>
<keyword evidence="2" id="KW-0378">Hydrolase</keyword>
<feature type="domain" description="Lon proteolytic" evidence="4">
    <location>
        <begin position="564"/>
        <end position="759"/>
    </location>
</feature>
<feature type="coiled-coil region" evidence="3">
    <location>
        <begin position="195"/>
        <end position="236"/>
    </location>
</feature>
<dbReference type="InterPro" id="IPR020568">
    <property type="entry name" value="Ribosomal_Su5_D2-typ_SF"/>
</dbReference>
<dbReference type="GO" id="GO:0004252">
    <property type="term" value="F:serine-type endopeptidase activity"/>
    <property type="evidence" value="ECO:0007669"/>
    <property type="project" value="UniProtKB-UniRule"/>
</dbReference>
<dbReference type="GO" id="GO:0005524">
    <property type="term" value="F:ATP binding"/>
    <property type="evidence" value="ECO:0007669"/>
    <property type="project" value="UniProtKB-KW"/>
</dbReference>
<evidence type="ECO:0000313" key="5">
    <source>
        <dbReference type="EMBL" id="XDT73484.1"/>
    </source>
</evidence>
<dbReference type="PROSITE" id="PS51786">
    <property type="entry name" value="LON_PROTEOLYTIC"/>
    <property type="match status" value="1"/>
</dbReference>
<dbReference type="Pfam" id="PF20436">
    <property type="entry name" value="LonB_AAA-LID"/>
    <property type="match status" value="1"/>
</dbReference>
<evidence type="ECO:0000256" key="1">
    <source>
        <dbReference type="ARBA" id="ARBA00022670"/>
    </source>
</evidence>
<accession>A0AB39UYY4</accession>
<dbReference type="InterPro" id="IPR014721">
    <property type="entry name" value="Ribsml_uS5_D2-typ_fold_subgr"/>
</dbReference>
<reference evidence="5" key="1">
    <citation type="submission" date="2024-05" db="EMBL/GenBank/DDBJ databases">
        <title>Genome sequencing of novel strain.</title>
        <authorList>
            <person name="Ganbat D."/>
            <person name="Ganbat S."/>
            <person name="Lee S.-J."/>
        </authorList>
    </citation>
    <scope>NUCLEOTIDE SEQUENCE</scope>
    <source>
        <strain evidence="5">SMD15-11</strain>
    </source>
</reference>
<dbReference type="EC" id="3.4.21.53" evidence="2"/>
<dbReference type="InterPro" id="IPR027065">
    <property type="entry name" value="Lon_Prtase"/>
</dbReference>
<dbReference type="InterPro" id="IPR008269">
    <property type="entry name" value="Lon_proteolytic"/>
</dbReference>
<dbReference type="Pfam" id="PF05362">
    <property type="entry name" value="Lon_C"/>
    <property type="match status" value="1"/>
</dbReference>
<keyword evidence="5" id="KW-0067">ATP-binding</keyword>
<feature type="coiled-coil region" evidence="3">
    <location>
        <begin position="134"/>
        <end position="166"/>
    </location>
</feature>
<dbReference type="KEGG" id="tcd:AAIA72_05815"/>
<dbReference type="Gene3D" id="3.30.230.10">
    <property type="match status" value="1"/>
</dbReference>
<dbReference type="SUPFAM" id="SSF52540">
    <property type="entry name" value="P-loop containing nucleoside triphosphate hydrolases"/>
    <property type="match status" value="1"/>
</dbReference>
<comment type="similarity">
    <text evidence="2">Belongs to the peptidase S16 family.</text>
</comment>
<feature type="active site" evidence="2">
    <location>
        <position position="697"/>
    </location>
</feature>
<keyword evidence="1 2" id="KW-0645">Protease</keyword>
<keyword evidence="2" id="KW-0720">Serine protease</keyword>
<dbReference type="SUPFAM" id="SSF54211">
    <property type="entry name" value="Ribosomal protein S5 domain 2-like"/>
    <property type="match status" value="1"/>
</dbReference>
<evidence type="ECO:0000256" key="2">
    <source>
        <dbReference type="PROSITE-ProRule" id="PRU01122"/>
    </source>
</evidence>
<name>A0AB39UYY4_9GAMM</name>
<dbReference type="Pfam" id="PF13654">
    <property type="entry name" value="AAA_32"/>
    <property type="match status" value="1"/>
</dbReference>
<dbReference type="InterPro" id="IPR027417">
    <property type="entry name" value="P-loop_NTPase"/>
</dbReference>
<dbReference type="PRINTS" id="PR00830">
    <property type="entry name" value="ENDOLAPTASE"/>
</dbReference>
<dbReference type="GO" id="GO:0006508">
    <property type="term" value="P:proteolysis"/>
    <property type="evidence" value="ECO:0007669"/>
    <property type="project" value="UniProtKB-KW"/>
</dbReference>
<dbReference type="Pfam" id="PF20437">
    <property type="entry name" value="LonC_helical"/>
    <property type="match status" value="1"/>
</dbReference>
<dbReference type="GO" id="GO:0004176">
    <property type="term" value="F:ATP-dependent peptidase activity"/>
    <property type="evidence" value="ECO:0007669"/>
    <property type="project" value="UniProtKB-UniRule"/>
</dbReference>
<dbReference type="PANTHER" id="PTHR10046">
    <property type="entry name" value="ATP DEPENDENT LON PROTEASE FAMILY MEMBER"/>
    <property type="match status" value="1"/>
</dbReference>
<proteinExistence type="inferred from homology"/>
<sequence>MNFRKPLPVSRLKHACRRKDFPFSSTRTLDALQGILGQGRAEEAVQFAISMMAGGYNVYAVGRNGLGKRTMVLGYLARQENRSDVWDWCYVNDFENPRTPRFLQLTPGTATAFRKDMDTLLRRLQKLVPQAFDNDSYYERAEKLKNELADKQERALKRLANQAKKQGVLLTLQTPGGYRLVALNGDEPHTEETFARLSDAERKQAEDAVNRMEKKLRAVLRKLSEWEEQYTDMHQQLNEEVALGVTRHPIETLKKKYRESPAIQAWLDDVQTDILKHFDVFFEDDDESAALSQAALDNKLPRRYQVNVVASHDDAASAPPVVVEDNPTHANLFGYVENVTYKGTVYTDFTLIRPGALHRANGGYLLMDAAKVLEQPFVWDGLKRALRSRKLAVNTLEKELSLSATISLEPVPLPLDVKIILFGDRETYLLLRDYDPDFGELFKVVADFEDVISRTPETQLQYARFIASLVRDKNLLPMSRDAVMRVIEHSSRVAEHQNRLSLHAADIACLLRESDYWARQAGARMIAPDHVDKALASAEYRSSRIRDQIYDTIAEGTTILETEGERIGQINALSVLYTGDHEFGMPSKVTATCYHGSGEVIDIERDVKLAGALHAKGMMILSAYLASLLGQDGPIPLAASITFEQSYHPVDGDSATMAEFCALVSAIAEVPIRQSLAITGSMNQFGEAQPVGGVNQKIEGFFETCRLKGLSGEQGVIIPAKNVVNLMLKDEVVEACRLGLFHIYAVETVAEALELLTGLKTGTPNAKGRYGRTTLLGHAQQRILKHRTIMRQLSS</sequence>
<dbReference type="GO" id="GO:0030163">
    <property type="term" value="P:protein catabolic process"/>
    <property type="evidence" value="ECO:0007669"/>
    <property type="project" value="InterPro"/>
</dbReference>
<evidence type="ECO:0000259" key="4">
    <source>
        <dbReference type="PROSITE" id="PS51786"/>
    </source>
</evidence>
<dbReference type="Gene3D" id="1.10.8.60">
    <property type="match status" value="1"/>
</dbReference>
<dbReference type="EMBL" id="CP154858">
    <property type="protein sequence ID" value="XDT73484.1"/>
    <property type="molecule type" value="Genomic_DNA"/>
</dbReference>
<dbReference type="InterPro" id="IPR041699">
    <property type="entry name" value="AAA_32"/>
</dbReference>
<protein>
    <recommendedName>
        <fullName evidence="2">endopeptidase La</fullName>
        <ecNumber evidence="2">3.4.21.53</ecNumber>
    </recommendedName>
</protein>
<keyword evidence="3" id="KW-0175">Coiled coil</keyword>
<dbReference type="RefSeq" id="WP_369602475.1">
    <property type="nucleotide sequence ID" value="NZ_CP154858.1"/>
</dbReference>
<dbReference type="InterPro" id="IPR046843">
    <property type="entry name" value="LonB_AAA-LID"/>
</dbReference>
<feature type="active site" evidence="2">
    <location>
        <position position="654"/>
    </location>
</feature>
<dbReference type="InterPro" id="IPR046844">
    <property type="entry name" value="Lon-like_helical"/>
</dbReference>
<gene>
    <name evidence="5" type="ORF">AAIA72_05815</name>
</gene>
<keyword evidence="5" id="KW-0547">Nucleotide-binding</keyword>
<evidence type="ECO:0000256" key="3">
    <source>
        <dbReference type="SAM" id="Coils"/>
    </source>
</evidence>